<keyword evidence="4" id="KW-1185">Reference proteome</keyword>
<dbReference type="AlphaFoldDB" id="X4Z8W7"/>
<dbReference type="Proteomes" id="UP000019772">
    <property type="component" value="Chromosome"/>
</dbReference>
<dbReference type="OrthoDB" id="2653346at2"/>
<keyword evidence="1" id="KW-0175">Coiled coil</keyword>
<dbReference type="RefSeq" id="WP_025333714.1">
    <property type="nucleotide sequence ID" value="NZ_CP004078.1"/>
</dbReference>
<gene>
    <name evidence="3" type="ORF">PSAB_06075</name>
</gene>
<proteinExistence type="predicted"/>
<dbReference type="EMBL" id="CP004078">
    <property type="protein sequence ID" value="AHV96151.1"/>
    <property type="molecule type" value="Genomic_DNA"/>
</dbReference>
<dbReference type="PATRIC" id="fig|1268072.3.peg.1260"/>
<feature type="coiled-coil region" evidence="1">
    <location>
        <begin position="125"/>
        <end position="162"/>
    </location>
</feature>
<reference evidence="3 4" key="1">
    <citation type="journal article" date="2014" name="PLoS Genet.">
        <title>Comparative Genomic Analysis of N2-Fixing and Non-N2-Fixing Paenibacillus spp.: Organization, Evolution and Expression of the Nitrogen Fixation Genes.</title>
        <authorList>
            <person name="Xie J.B."/>
            <person name="Du Z."/>
            <person name="Bai L."/>
            <person name="Tian C."/>
            <person name="Zhang Y."/>
            <person name="Xie J.Y."/>
            <person name="Wang T."/>
            <person name="Liu X."/>
            <person name="Chen X."/>
            <person name="Cheng Q."/>
            <person name="Chen S."/>
            <person name="Li J."/>
        </authorList>
    </citation>
    <scope>NUCLEOTIDE SEQUENCE [LARGE SCALE GENOMIC DNA]</scope>
    <source>
        <strain evidence="3 4">T27</strain>
    </source>
</reference>
<dbReference type="KEGG" id="psab:PSAB_06075"/>
<accession>X4Z8W7</accession>
<name>X4Z8W7_9BACL</name>
<evidence type="ECO:0000313" key="3">
    <source>
        <dbReference type="EMBL" id="AHV96151.1"/>
    </source>
</evidence>
<evidence type="ECO:0000313" key="4">
    <source>
        <dbReference type="Proteomes" id="UP000019772"/>
    </source>
</evidence>
<evidence type="ECO:0000256" key="1">
    <source>
        <dbReference type="SAM" id="Coils"/>
    </source>
</evidence>
<evidence type="ECO:0000256" key="2">
    <source>
        <dbReference type="SAM" id="MobiDB-lite"/>
    </source>
</evidence>
<protein>
    <submittedName>
        <fullName evidence="3">Major facilitator superfamily MFS_1</fullName>
    </submittedName>
</protein>
<dbReference type="STRING" id="1268072.PSAB_06075"/>
<dbReference type="HOGENOM" id="CLU_968573_0_0_9"/>
<feature type="region of interest" description="Disordered" evidence="2">
    <location>
        <begin position="238"/>
        <end position="258"/>
    </location>
</feature>
<organism evidence="3 4">
    <name type="scientific">Paenibacillus sabinae T27</name>
    <dbReference type="NCBI Taxonomy" id="1268072"/>
    <lineage>
        <taxon>Bacteria</taxon>
        <taxon>Bacillati</taxon>
        <taxon>Bacillota</taxon>
        <taxon>Bacilli</taxon>
        <taxon>Bacillales</taxon>
        <taxon>Paenibacillaceae</taxon>
        <taxon>Paenibacillus</taxon>
    </lineage>
</organism>
<sequence>MNTKYRYTLDLQLFSEEDGAVETGAEDVSAAGEQTETPVETQTEDSVNETGVEETAAAEPQKQNNFEKAFAKRLAAEREKWQKETAEKYGDYDTHKELSQYFQQINNTDAITLKERIEMERLQERAEKENTTPEMLKRLDELEAKAAKADELEQQHQQEQINRMFWSAAEKFVDGKGISKEDLNQYMIDNEIFVDMTNPEAAEKKFNMAYKAMKADELQQQLVTAKETAVKEYLQSKSAPRVEGSGTPGVVHEDTSKMSWDEITKRAAARLAAANQST</sequence>
<feature type="region of interest" description="Disordered" evidence="2">
    <location>
        <begin position="18"/>
        <end position="60"/>
    </location>
</feature>